<sequence>MGAYQLVAVGTDGSDSSFRAVDRAASVAADSAAALLIICAYHPAKNTNSAQDQLGEDAAYHVVGSTPAEETLRDAKERASRKGVGDVQTLAVEGDPIEAVTDVVNDRKVDLLVIGNRGLNSLSGRLLGSVPQGISRKAPTDVLIVHTT</sequence>
<dbReference type="InterPro" id="IPR006015">
    <property type="entry name" value="Universal_stress_UspA"/>
</dbReference>
<dbReference type="PRINTS" id="PR01438">
    <property type="entry name" value="UNVRSLSTRESS"/>
</dbReference>
<dbReference type="CDD" id="cd00293">
    <property type="entry name" value="USP-like"/>
    <property type="match status" value="1"/>
</dbReference>
<evidence type="ECO:0000256" key="1">
    <source>
        <dbReference type="ARBA" id="ARBA00008791"/>
    </source>
</evidence>
<dbReference type="EMBL" id="JAJNDB010000003">
    <property type="protein sequence ID" value="MCD2195074.1"/>
    <property type="molecule type" value="Genomic_DNA"/>
</dbReference>
<dbReference type="PANTHER" id="PTHR46268:SF6">
    <property type="entry name" value="UNIVERSAL STRESS PROTEIN UP12"/>
    <property type="match status" value="1"/>
</dbReference>
<keyword evidence="4" id="KW-1185">Reference proteome</keyword>
<protein>
    <submittedName>
        <fullName evidence="3">Universal stress protein</fullName>
    </submittedName>
</protein>
<proteinExistence type="inferred from homology"/>
<dbReference type="Gene3D" id="3.40.50.620">
    <property type="entry name" value="HUPs"/>
    <property type="match status" value="1"/>
</dbReference>
<dbReference type="InterPro" id="IPR006016">
    <property type="entry name" value="UspA"/>
</dbReference>
<gene>
    <name evidence="3" type="ORF">LQ327_17040</name>
</gene>
<dbReference type="SUPFAM" id="SSF52402">
    <property type="entry name" value="Adenine nucleotide alpha hydrolases-like"/>
    <property type="match status" value="1"/>
</dbReference>
<dbReference type="InterPro" id="IPR014729">
    <property type="entry name" value="Rossmann-like_a/b/a_fold"/>
</dbReference>
<evidence type="ECO:0000259" key="2">
    <source>
        <dbReference type="Pfam" id="PF00582"/>
    </source>
</evidence>
<evidence type="ECO:0000313" key="4">
    <source>
        <dbReference type="Proteomes" id="UP001199469"/>
    </source>
</evidence>
<accession>A0ABS8P9Z4</accession>
<reference evidence="3 4" key="1">
    <citation type="submission" date="2021-11" db="EMBL/GenBank/DDBJ databases">
        <title>Draft genome sequence of Actinomycetospora sp. SF1 isolated from the rhizosphere soil.</title>
        <authorList>
            <person name="Duangmal K."/>
            <person name="Chantavorakit T."/>
        </authorList>
    </citation>
    <scope>NUCLEOTIDE SEQUENCE [LARGE SCALE GENOMIC DNA]</scope>
    <source>
        <strain evidence="3 4">TBRC 5722</strain>
    </source>
</reference>
<dbReference type="Pfam" id="PF00582">
    <property type="entry name" value="Usp"/>
    <property type="match status" value="1"/>
</dbReference>
<dbReference type="PANTHER" id="PTHR46268">
    <property type="entry name" value="STRESS RESPONSE PROTEIN NHAX"/>
    <property type="match status" value="1"/>
</dbReference>
<comment type="caution">
    <text evidence="3">The sequence shown here is derived from an EMBL/GenBank/DDBJ whole genome shotgun (WGS) entry which is preliminary data.</text>
</comment>
<evidence type="ECO:0000313" key="3">
    <source>
        <dbReference type="EMBL" id="MCD2195074.1"/>
    </source>
</evidence>
<comment type="similarity">
    <text evidence="1">Belongs to the universal stress protein A family.</text>
</comment>
<feature type="domain" description="UspA" evidence="2">
    <location>
        <begin position="4"/>
        <end position="146"/>
    </location>
</feature>
<organism evidence="3 4">
    <name type="scientific">Actinomycetospora endophytica</name>
    <dbReference type="NCBI Taxonomy" id="2291215"/>
    <lineage>
        <taxon>Bacteria</taxon>
        <taxon>Bacillati</taxon>
        <taxon>Actinomycetota</taxon>
        <taxon>Actinomycetes</taxon>
        <taxon>Pseudonocardiales</taxon>
        <taxon>Pseudonocardiaceae</taxon>
        <taxon>Actinomycetospora</taxon>
    </lineage>
</organism>
<dbReference type="RefSeq" id="WP_230735770.1">
    <property type="nucleotide sequence ID" value="NZ_JAJNDB010000003.1"/>
</dbReference>
<dbReference type="Proteomes" id="UP001199469">
    <property type="component" value="Unassembled WGS sequence"/>
</dbReference>
<name>A0ABS8P9Z4_9PSEU</name>